<gene>
    <name evidence="3" type="ORF">Fot_16507</name>
</gene>
<dbReference type="Gene3D" id="1.10.10.60">
    <property type="entry name" value="Homeodomain-like"/>
    <property type="match status" value="1"/>
</dbReference>
<dbReference type="AlphaFoldDB" id="A0ABD1WC77"/>
<dbReference type="InterPro" id="IPR044822">
    <property type="entry name" value="Myb_DNA-bind_4"/>
</dbReference>
<dbReference type="PANTHER" id="PTHR47211">
    <property type="entry name" value="TRIHELIX TRANSCRIPTION FACTOR ASR3"/>
    <property type="match status" value="1"/>
</dbReference>
<organism evidence="3 4">
    <name type="scientific">Forsythia ovata</name>
    <dbReference type="NCBI Taxonomy" id="205694"/>
    <lineage>
        <taxon>Eukaryota</taxon>
        <taxon>Viridiplantae</taxon>
        <taxon>Streptophyta</taxon>
        <taxon>Embryophyta</taxon>
        <taxon>Tracheophyta</taxon>
        <taxon>Spermatophyta</taxon>
        <taxon>Magnoliopsida</taxon>
        <taxon>eudicotyledons</taxon>
        <taxon>Gunneridae</taxon>
        <taxon>Pentapetalae</taxon>
        <taxon>asterids</taxon>
        <taxon>lamiids</taxon>
        <taxon>Lamiales</taxon>
        <taxon>Oleaceae</taxon>
        <taxon>Forsythieae</taxon>
        <taxon>Forsythia</taxon>
    </lineage>
</organism>
<evidence type="ECO:0000256" key="1">
    <source>
        <dbReference type="SAM" id="MobiDB-lite"/>
    </source>
</evidence>
<evidence type="ECO:0000259" key="2">
    <source>
        <dbReference type="PROSITE" id="PS50090"/>
    </source>
</evidence>
<feature type="domain" description="Myb-like" evidence="2">
    <location>
        <begin position="34"/>
        <end position="100"/>
    </location>
</feature>
<dbReference type="PROSITE" id="PS50090">
    <property type="entry name" value="MYB_LIKE"/>
    <property type="match status" value="1"/>
</dbReference>
<dbReference type="PANTHER" id="PTHR47211:SF2">
    <property type="entry name" value="TRIHELIX TRANSCRIPTION FACTOR ASR3"/>
    <property type="match status" value="1"/>
</dbReference>
<feature type="region of interest" description="Disordered" evidence="1">
    <location>
        <begin position="200"/>
        <end position="270"/>
    </location>
</feature>
<dbReference type="Proteomes" id="UP001604277">
    <property type="component" value="Unassembled WGS sequence"/>
</dbReference>
<protein>
    <submittedName>
        <fullName evidence="3">Homeodomain-like superfamily protein</fullName>
    </submittedName>
</protein>
<evidence type="ECO:0000313" key="4">
    <source>
        <dbReference type="Proteomes" id="UP001604277"/>
    </source>
</evidence>
<dbReference type="InterPro" id="IPR001005">
    <property type="entry name" value="SANT/Myb"/>
</dbReference>
<sequence length="330" mass="36838">MAFEQLSLAPVPVDGEAAGYQHSADGNKVARLPRWTRQEILVLIQGKTVAENRLSRGRASGLVASSDNFEPKWETVSSYCIRHGVNRGPVQCRKRWGSLVGDFKKIKEWESKVRGERESYWLMRNDLRREEKLPGVFDREVYDILDDGGGGGGRDEELDGALTAVGTGEEGAEEVEAEALFDSGRSATFDDGLFSDFEQSNQEEAGGSSPPVKAIPTPIPNSEHHQPFCEVYPGQGKDHEKENVSEAEIRGTQERRKRKRDATDRESETADLQHQLLEAVERNGKLLSCQFEAQKTHLQLDREQQKDHVNSLITVLNKLADALGRIADKL</sequence>
<comment type="caution">
    <text evidence="3">The sequence shown here is derived from an EMBL/GenBank/DDBJ whole genome shotgun (WGS) entry which is preliminary data.</text>
</comment>
<evidence type="ECO:0000313" key="3">
    <source>
        <dbReference type="EMBL" id="KAL2547274.1"/>
    </source>
</evidence>
<feature type="compositionally biased region" description="Basic and acidic residues" evidence="1">
    <location>
        <begin position="236"/>
        <end position="254"/>
    </location>
</feature>
<accession>A0ABD1WC77</accession>
<reference evidence="4" key="1">
    <citation type="submission" date="2024-07" db="EMBL/GenBank/DDBJ databases">
        <title>Two chromosome-level genome assemblies of Korean endemic species Abeliophyllum distichum and Forsythia ovata (Oleaceae).</title>
        <authorList>
            <person name="Jang H."/>
        </authorList>
    </citation>
    <scope>NUCLEOTIDE SEQUENCE [LARGE SCALE GENOMIC DNA]</scope>
</reference>
<dbReference type="Pfam" id="PF13837">
    <property type="entry name" value="Myb_DNA-bind_4"/>
    <property type="match status" value="1"/>
</dbReference>
<proteinExistence type="predicted"/>
<dbReference type="EMBL" id="JBFOLJ010000004">
    <property type="protein sequence ID" value="KAL2547274.1"/>
    <property type="molecule type" value="Genomic_DNA"/>
</dbReference>
<name>A0ABD1WC77_9LAMI</name>
<keyword evidence="4" id="KW-1185">Reference proteome</keyword>